<dbReference type="EMBL" id="JBANRG010000013">
    <property type="protein sequence ID" value="KAK7461465.1"/>
    <property type="molecule type" value="Genomic_DNA"/>
</dbReference>
<comment type="caution">
    <text evidence="1">The sequence shown here is derived from an EMBL/GenBank/DDBJ whole genome shotgun (WGS) entry which is preliminary data.</text>
</comment>
<reference evidence="1 2" key="1">
    <citation type="submission" date="2024-01" db="EMBL/GenBank/DDBJ databases">
        <title>A draft genome for the cacao thread blight pathogen Marasmiellus scandens.</title>
        <authorList>
            <person name="Baruah I.K."/>
            <person name="Leung J."/>
            <person name="Bukari Y."/>
            <person name="Amoako-Attah I."/>
            <person name="Meinhardt L.W."/>
            <person name="Bailey B.A."/>
            <person name="Cohen S.P."/>
        </authorList>
    </citation>
    <scope>NUCLEOTIDE SEQUENCE [LARGE SCALE GENOMIC DNA]</scope>
    <source>
        <strain evidence="1 2">GH-19</strain>
    </source>
</reference>
<evidence type="ECO:0000313" key="1">
    <source>
        <dbReference type="EMBL" id="KAK7461465.1"/>
    </source>
</evidence>
<dbReference type="InterPro" id="IPR040521">
    <property type="entry name" value="KDZ"/>
</dbReference>
<dbReference type="Proteomes" id="UP001498398">
    <property type="component" value="Unassembled WGS sequence"/>
</dbReference>
<gene>
    <name evidence="1" type="ORF">VKT23_008642</name>
</gene>
<sequence>MDANFHCVHLRVSSEEVDPPLNKGFLYMIESTIVKNHLWTYNKHPEGISTCNNHKAVRLASMRRDPGLAATGLATTDCSRHDAKLPCSSTDLTAGERYKHPI</sequence>
<accession>A0ABR1JI45</accession>
<keyword evidence="2" id="KW-1185">Reference proteome</keyword>
<name>A0ABR1JI45_9AGAR</name>
<organism evidence="1 2">
    <name type="scientific">Marasmiellus scandens</name>
    <dbReference type="NCBI Taxonomy" id="2682957"/>
    <lineage>
        <taxon>Eukaryota</taxon>
        <taxon>Fungi</taxon>
        <taxon>Dikarya</taxon>
        <taxon>Basidiomycota</taxon>
        <taxon>Agaricomycotina</taxon>
        <taxon>Agaricomycetes</taxon>
        <taxon>Agaricomycetidae</taxon>
        <taxon>Agaricales</taxon>
        <taxon>Marasmiineae</taxon>
        <taxon>Omphalotaceae</taxon>
        <taxon>Marasmiellus</taxon>
    </lineage>
</organism>
<dbReference type="Pfam" id="PF18758">
    <property type="entry name" value="KDZ"/>
    <property type="match status" value="1"/>
</dbReference>
<proteinExistence type="predicted"/>
<protein>
    <submittedName>
        <fullName evidence="1">Uncharacterized protein</fullName>
    </submittedName>
</protein>
<evidence type="ECO:0000313" key="2">
    <source>
        <dbReference type="Proteomes" id="UP001498398"/>
    </source>
</evidence>